<evidence type="ECO:0000313" key="3">
    <source>
        <dbReference type="EMBL" id="MBZ0156561.1"/>
    </source>
</evidence>
<dbReference type="SUPFAM" id="SSF109604">
    <property type="entry name" value="HD-domain/PDEase-like"/>
    <property type="match status" value="1"/>
</dbReference>
<name>A0A953JF28_9BACT</name>
<dbReference type="InterPro" id="IPR009875">
    <property type="entry name" value="PilZ_domain"/>
</dbReference>
<comment type="caution">
    <text evidence="3">The sequence shown here is derived from an EMBL/GenBank/DDBJ whole genome shotgun (WGS) entry which is preliminary data.</text>
</comment>
<dbReference type="Proteomes" id="UP000705867">
    <property type="component" value="Unassembled WGS sequence"/>
</dbReference>
<dbReference type="CDD" id="cd00077">
    <property type="entry name" value="HDc"/>
    <property type="match status" value="1"/>
</dbReference>
<sequence length="537" mass="61245">MAEEKTYNREYFRVDTFLPLKVNVVPPEARDGLQARTGEFHHLKPCIVNISGGGMSFKGVRGYAVGDLLEIILTLPLAIPVTLCIYGEVLRTQRTANGHYQMFIKFTIIHHRLREMIVNFVFQWEREIMRNTQQSSYTRHYPTPIGKLVEGTFVPFEIYCKDKEGIKFLFSEGLPYDTIAREFFQERGVTKIFVKEEDMSAFDEYIEKTKVKASSFDRNNIVSFKEYSFTKKQHHCIDREILLPRTEISFSLYRLHQFNFTPLIEVTPKLPVMLDETILAPPGDLLIKRSDFPLYLDYVRSLADSAPDDTVLRARIVKEEAKILMNQLLMAPRNKEMMHKVFTMANRLTDTVVENSEARYALLSLKSGDYYPYIHSVNVASMCISMGVAGGMKRDAIEKLAIGALLHDIGHSVINDDIINKQGKLSDTEFGVLKTHVIEGESLLRGHEILPDESLKVVLHHHEKLTGQGYPFGLSGNAISLFGRIAAVADAYDLLVTHRPFREASSSFQAFSTLAREAKNYDPEILKVFIKLFGKVK</sequence>
<dbReference type="PROSITE" id="PS51832">
    <property type="entry name" value="HD_GYP"/>
    <property type="match status" value="1"/>
</dbReference>
<dbReference type="Pfam" id="PF07238">
    <property type="entry name" value="PilZ"/>
    <property type="match status" value="1"/>
</dbReference>
<dbReference type="AlphaFoldDB" id="A0A953JF28"/>
<dbReference type="InterPro" id="IPR003607">
    <property type="entry name" value="HD/PDEase_dom"/>
</dbReference>
<feature type="domain" description="HD-GYP" evidence="2">
    <location>
        <begin position="348"/>
        <end position="537"/>
    </location>
</feature>
<dbReference type="SMART" id="SM00471">
    <property type="entry name" value="HDc"/>
    <property type="match status" value="1"/>
</dbReference>
<dbReference type="Pfam" id="PF13487">
    <property type="entry name" value="HD_5"/>
    <property type="match status" value="1"/>
</dbReference>
<dbReference type="Gene3D" id="1.10.3210.10">
    <property type="entry name" value="Hypothetical protein af1432"/>
    <property type="match status" value="1"/>
</dbReference>
<dbReference type="InterPro" id="IPR006674">
    <property type="entry name" value="HD_domain"/>
</dbReference>
<dbReference type="PROSITE" id="PS51831">
    <property type="entry name" value="HD"/>
    <property type="match status" value="1"/>
</dbReference>
<proteinExistence type="predicted"/>
<reference evidence="3" key="2">
    <citation type="submission" date="2021-08" db="EMBL/GenBank/DDBJ databases">
        <authorList>
            <person name="Dalcin Martins P."/>
        </authorList>
    </citation>
    <scope>NUCLEOTIDE SEQUENCE</scope>
    <source>
        <strain evidence="3">MAG_39</strain>
    </source>
</reference>
<protein>
    <submittedName>
        <fullName evidence="3">HD domain-containing protein</fullName>
    </submittedName>
</protein>
<accession>A0A953JF28</accession>
<dbReference type="PANTHER" id="PTHR43155:SF2">
    <property type="entry name" value="CYCLIC DI-GMP PHOSPHODIESTERASE PA4108"/>
    <property type="match status" value="1"/>
</dbReference>
<dbReference type="GO" id="GO:0035438">
    <property type="term" value="F:cyclic-di-GMP binding"/>
    <property type="evidence" value="ECO:0007669"/>
    <property type="project" value="InterPro"/>
</dbReference>
<evidence type="ECO:0000313" key="4">
    <source>
        <dbReference type="Proteomes" id="UP000705867"/>
    </source>
</evidence>
<dbReference type="InterPro" id="IPR037522">
    <property type="entry name" value="HD_GYP_dom"/>
</dbReference>
<feature type="domain" description="HD" evidence="1">
    <location>
        <begin position="372"/>
        <end position="495"/>
    </location>
</feature>
<dbReference type="PANTHER" id="PTHR43155">
    <property type="entry name" value="CYCLIC DI-GMP PHOSPHODIESTERASE PA4108-RELATED"/>
    <property type="match status" value="1"/>
</dbReference>
<dbReference type="EMBL" id="JAIOIV010000078">
    <property type="protein sequence ID" value="MBZ0156561.1"/>
    <property type="molecule type" value="Genomic_DNA"/>
</dbReference>
<evidence type="ECO:0000259" key="1">
    <source>
        <dbReference type="PROSITE" id="PS51831"/>
    </source>
</evidence>
<evidence type="ECO:0000259" key="2">
    <source>
        <dbReference type="PROSITE" id="PS51832"/>
    </source>
</evidence>
<reference evidence="3" key="1">
    <citation type="journal article" date="2021" name="bioRxiv">
        <title>Unraveling nitrogen, sulfur and carbon metabolic pathways and microbial community transcriptional responses to substrate deprivation and toxicity stresses in a bioreactor mimicking anoxic brackish coastal sediment conditions.</title>
        <authorList>
            <person name="Martins P.D."/>
            <person name="Echeveste M.J."/>
            <person name="Arshad A."/>
            <person name="Kurth J."/>
            <person name="Ouboter H."/>
            <person name="Jetten M.S.M."/>
            <person name="Welte C.U."/>
        </authorList>
    </citation>
    <scope>NUCLEOTIDE SEQUENCE</scope>
    <source>
        <strain evidence="3">MAG_39</strain>
    </source>
</reference>
<gene>
    <name evidence="3" type="ORF">K8I29_10195</name>
</gene>
<organism evidence="3 4">
    <name type="scientific">Candidatus Nitrobium versatile</name>
    <dbReference type="NCBI Taxonomy" id="2884831"/>
    <lineage>
        <taxon>Bacteria</taxon>
        <taxon>Pseudomonadati</taxon>
        <taxon>Nitrospirota</taxon>
        <taxon>Nitrospiria</taxon>
        <taxon>Nitrospirales</taxon>
        <taxon>Nitrospiraceae</taxon>
        <taxon>Candidatus Nitrobium</taxon>
    </lineage>
</organism>